<keyword evidence="8" id="KW-0443">Lipid metabolism</keyword>
<dbReference type="InterPro" id="IPR045022">
    <property type="entry name" value="KDSR-like"/>
</dbReference>
<evidence type="ECO:0000256" key="1">
    <source>
        <dbReference type="ARBA" id="ARBA00004240"/>
    </source>
</evidence>
<evidence type="ECO:0000256" key="10">
    <source>
        <dbReference type="ARBA" id="ARBA00044737"/>
    </source>
</evidence>
<name>A0ABR4MEF5_9PEZI</name>
<comment type="pathway">
    <text evidence="3">Sphingolipid metabolism.</text>
</comment>
<evidence type="ECO:0000313" key="14">
    <source>
        <dbReference type="Proteomes" id="UP001610728"/>
    </source>
</evidence>
<keyword evidence="7" id="KW-0560">Oxidoreductase</keyword>
<dbReference type="PANTHER" id="PTHR43550">
    <property type="entry name" value="3-KETODIHYDROSPHINGOSINE REDUCTASE"/>
    <property type="match status" value="1"/>
</dbReference>
<keyword evidence="12" id="KW-0472">Membrane</keyword>
<dbReference type="EC" id="1.1.1.102" evidence="9"/>
<keyword evidence="5" id="KW-0521">NADP</keyword>
<evidence type="ECO:0000256" key="9">
    <source>
        <dbReference type="ARBA" id="ARBA00026112"/>
    </source>
</evidence>
<comment type="subcellular location">
    <subcellularLocation>
        <location evidence="1">Endoplasmic reticulum</location>
    </subcellularLocation>
</comment>
<dbReference type="Gene3D" id="3.40.50.720">
    <property type="entry name" value="NAD(P)-binding Rossmann-like Domain"/>
    <property type="match status" value="1"/>
</dbReference>
<evidence type="ECO:0000256" key="6">
    <source>
        <dbReference type="ARBA" id="ARBA00022919"/>
    </source>
</evidence>
<dbReference type="Pfam" id="PF00106">
    <property type="entry name" value="adh_short"/>
    <property type="match status" value="1"/>
</dbReference>
<evidence type="ECO:0000256" key="3">
    <source>
        <dbReference type="ARBA" id="ARBA00004991"/>
    </source>
</evidence>
<dbReference type="EMBL" id="JABSNW010000006">
    <property type="protein sequence ID" value="KAL2886660.1"/>
    <property type="molecule type" value="Genomic_DNA"/>
</dbReference>
<dbReference type="SUPFAM" id="SSF51735">
    <property type="entry name" value="NAD(P)-binding Rossmann-fold domains"/>
    <property type="match status" value="1"/>
</dbReference>
<evidence type="ECO:0000256" key="8">
    <source>
        <dbReference type="ARBA" id="ARBA00023098"/>
    </source>
</evidence>
<evidence type="ECO:0000256" key="2">
    <source>
        <dbReference type="ARBA" id="ARBA00004760"/>
    </source>
</evidence>
<keyword evidence="12" id="KW-1133">Transmembrane helix</keyword>
<dbReference type="InterPro" id="IPR036291">
    <property type="entry name" value="NAD(P)-bd_dom_sf"/>
</dbReference>
<protein>
    <recommendedName>
        <fullName evidence="9">3-dehydrosphinganine reductase</fullName>
        <ecNumber evidence="9">1.1.1.102</ecNumber>
    </recommendedName>
</protein>
<keyword evidence="4" id="KW-0256">Endoplasmic reticulum</keyword>
<reference evidence="13 14" key="1">
    <citation type="submission" date="2020-05" db="EMBL/GenBank/DDBJ databases">
        <title>Ceratocystis lukuohia genome.</title>
        <authorList>
            <person name="Harrington T.C."/>
            <person name="Kim K."/>
            <person name="Mayers C.G."/>
        </authorList>
    </citation>
    <scope>NUCLEOTIDE SEQUENCE [LARGE SCALE GENOMIC DNA]</scope>
    <source>
        <strain evidence="13 14">C4212</strain>
    </source>
</reference>
<dbReference type="PANTHER" id="PTHR43550:SF3">
    <property type="entry name" value="3-KETODIHYDROSPHINGOSINE REDUCTASE"/>
    <property type="match status" value="1"/>
</dbReference>
<comment type="catalytic activity">
    <reaction evidence="11">
        <text>sphinganine + NADP(+) = 3-oxosphinganine + NADPH + H(+)</text>
        <dbReference type="Rhea" id="RHEA:22640"/>
        <dbReference type="ChEBI" id="CHEBI:15378"/>
        <dbReference type="ChEBI" id="CHEBI:57783"/>
        <dbReference type="ChEBI" id="CHEBI:57817"/>
        <dbReference type="ChEBI" id="CHEBI:58299"/>
        <dbReference type="ChEBI" id="CHEBI:58349"/>
        <dbReference type="EC" id="1.1.1.102"/>
    </reaction>
    <physiologicalReaction direction="right-to-left" evidence="11">
        <dbReference type="Rhea" id="RHEA:22642"/>
    </physiologicalReaction>
</comment>
<evidence type="ECO:0000256" key="11">
    <source>
        <dbReference type="ARBA" id="ARBA00048930"/>
    </source>
</evidence>
<evidence type="ECO:0000256" key="12">
    <source>
        <dbReference type="SAM" id="Phobius"/>
    </source>
</evidence>
<evidence type="ECO:0000313" key="13">
    <source>
        <dbReference type="EMBL" id="KAL2886660.1"/>
    </source>
</evidence>
<sequence>MGIFSKNQFPVDGKTILITGGSEGMGLSVAKQLAAKGANIAIVARRKDKLEEALVQIKVRISPTPTRAFLTSGLCSDAHHVQAAARNPDRQRFHYVVADVAIPDYSKTVLANVRVWNNNSSPDIVWCIAGVSTPGLWIEQDLADTKRQMDINFYGQAEMAHSILREWTSSENPADCNPASDAKHVILTASVVAFCSIVGYGSYAPSKFAIRGLADALAQELMLYPQNIKVHVVYPGTILSPGLERENEVKPEVTHLLEASDPKQTPDQVAAKSIQGLEHGDFFVTVAFLGSLMRWGMLGGSLRNSWLIDTIMAMLVPIIWIFVQADLTGTVKKYAKKHGHPRYWETKTGPKN</sequence>
<accession>A0ABR4MEF5</accession>
<comment type="pathway">
    <text evidence="2">Lipid metabolism; sphingolipid metabolism.</text>
</comment>
<dbReference type="PRINTS" id="PR00081">
    <property type="entry name" value="GDHRDH"/>
</dbReference>
<keyword evidence="6" id="KW-0746">Sphingolipid metabolism</keyword>
<comment type="function">
    <text evidence="10">Catalyzes the reduction of 3'-oxosphinganine (3-ketodihydrosphingosine/KDS) to sphinganine (dihydrosphingosine/DHS), the second step of de novo sphingolipid biosynthesis.</text>
</comment>
<gene>
    <name evidence="13" type="ORF">HOO65_060490</name>
</gene>
<proteinExistence type="predicted"/>
<evidence type="ECO:0000256" key="5">
    <source>
        <dbReference type="ARBA" id="ARBA00022857"/>
    </source>
</evidence>
<dbReference type="InterPro" id="IPR002347">
    <property type="entry name" value="SDR_fam"/>
</dbReference>
<dbReference type="CDD" id="cd08939">
    <property type="entry name" value="KDSR-like_SDR_c"/>
    <property type="match status" value="1"/>
</dbReference>
<comment type="caution">
    <text evidence="13">The sequence shown here is derived from an EMBL/GenBank/DDBJ whole genome shotgun (WGS) entry which is preliminary data.</text>
</comment>
<evidence type="ECO:0000256" key="4">
    <source>
        <dbReference type="ARBA" id="ARBA00022824"/>
    </source>
</evidence>
<keyword evidence="14" id="KW-1185">Reference proteome</keyword>
<dbReference type="Proteomes" id="UP001610728">
    <property type="component" value="Unassembled WGS sequence"/>
</dbReference>
<keyword evidence="12" id="KW-0812">Transmembrane</keyword>
<organism evidence="13 14">
    <name type="scientific">Ceratocystis lukuohia</name>
    <dbReference type="NCBI Taxonomy" id="2019550"/>
    <lineage>
        <taxon>Eukaryota</taxon>
        <taxon>Fungi</taxon>
        <taxon>Dikarya</taxon>
        <taxon>Ascomycota</taxon>
        <taxon>Pezizomycotina</taxon>
        <taxon>Sordariomycetes</taxon>
        <taxon>Hypocreomycetidae</taxon>
        <taxon>Microascales</taxon>
        <taxon>Ceratocystidaceae</taxon>
        <taxon>Ceratocystis</taxon>
    </lineage>
</organism>
<dbReference type="RefSeq" id="XP_070857840.1">
    <property type="nucleotide sequence ID" value="XM_071003964.1"/>
</dbReference>
<feature type="transmembrane region" description="Helical" evidence="12">
    <location>
        <begin position="306"/>
        <end position="323"/>
    </location>
</feature>
<evidence type="ECO:0000256" key="7">
    <source>
        <dbReference type="ARBA" id="ARBA00023002"/>
    </source>
</evidence>
<dbReference type="GeneID" id="98119886"/>